<feature type="region of interest" description="Disordered" evidence="1">
    <location>
        <begin position="88"/>
        <end position="108"/>
    </location>
</feature>
<evidence type="ECO:0000313" key="2">
    <source>
        <dbReference type="EMBL" id="GFQ70909.1"/>
    </source>
</evidence>
<accession>A0A8X6KE58</accession>
<organism evidence="2 3">
    <name type="scientific">Trichonephila clavata</name>
    <name type="common">Joro spider</name>
    <name type="synonym">Nephila clavata</name>
    <dbReference type="NCBI Taxonomy" id="2740835"/>
    <lineage>
        <taxon>Eukaryota</taxon>
        <taxon>Metazoa</taxon>
        <taxon>Ecdysozoa</taxon>
        <taxon>Arthropoda</taxon>
        <taxon>Chelicerata</taxon>
        <taxon>Arachnida</taxon>
        <taxon>Araneae</taxon>
        <taxon>Araneomorphae</taxon>
        <taxon>Entelegynae</taxon>
        <taxon>Araneoidea</taxon>
        <taxon>Nephilidae</taxon>
        <taxon>Trichonephila</taxon>
    </lineage>
</organism>
<evidence type="ECO:0000256" key="1">
    <source>
        <dbReference type="SAM" id="MobiDB-lite"/>
    </source>
</evidence>
<evidence type="ECO:0000313" key="3">
    <source>
        <dbReference type="Proteomes" id="UP000887116"/>
    </source>
</evidence>
<sequence length="108" mass="12633">MGGVDQHDWLLEKHTIHIRGRKWYWPIFTRVTDMAIVNTSPLKKQPELLHFEEDKNASSWLGEKYQAVLPIGKETRSAILAWRKVSSSPAHRKRNEKYHSGIKIKNNT</sequence>
<reference evidence="2" key="1">
    <citation type="submission" date="2020-07" db="EMBL/GenBank/DDBJ databases">
        <title>Multicomponent nature underlies the extraordinary mechanical properties of spider dragline silk.</title>
        <authorList>
            <person name="Kono N."/>
            <person name="Nakamura H."/>
            <person name="Mori M."/>
            <person name="Yoshida Y."/>
            <person name="Ohtoshi R."/>
            <person name="Malay A.D."/>
            <person name="Moran D.A.P."/>
            <person name="Tomita M."/>
            <person name="Numata K."/>
            <person name="Arakawa K."/>
        </authorList>
    </citation>
    <scope>NUCLEOTIDE SEQUENCE</scope>
</reference>
<protein>
    <submittedName>
        <fullName evidence="2">Uncharacterized protein</fullName>
    </submittedName>
</protein>
<name>A0A8X6KE58_TRICU</name>
<dbReference type="EMBL" id="BMAO01020945">
    <property type="protein sequence ID" value="GFQ70909.1"/>
    <property type="molecule type" value="Genomic_DNA"/>
</dbReference>
<dbReference type="Proteomes" id="UP000887116">
    <property type="component" value="Unassembled WGS sequence"/>
</dbReference>
<dbReference type="OrthoDB" id="6437358at2759"/>
<proteinExistence type="predicted"/>
<dbReference type="AlphaFoldDB" id="A0A8X6KE58"/>
<gene>
    <name evidence="2" type="ORF">TNCT_9431</name>
</gene>
<keyword evidence="3" id="KW-1185">Reference proteome</keyword>
<comment type="caution">
    <text evidence="2">The sequence shown here is derived from an EMBL/GenBank/DDBJ whole genome shotgun (WGS) entry which is preliminary data.</text>
</comment>
<feature type="compositionally biased region" description="Basic residues" evidence="1">
    <location>
        <begin position="90"/>
        <end position="102"/>
    </location>
</feature>